<dbReference type="Pfam" id="PF03564">
    <property type="entry name" value="DUF1759"/>
    <property type="match status" value="1"/>
</dbReference>
<accession>A0A182YT56</accession>
<dbReference type="Proteomes" id="UP000076408">
    <property type="component" value="Unassembled WGS sequence"/>
</dbReference>
<dbReference type="VEuPathDB" id="VectorBase:ASTEI11642"/>
<reference evidence="2" key="1">
    <citation type="journal article" date="2014" name="Genome Biol.">
        <title>Genome analysis of a major urban malaria vector mosquito, Anopheles stephensi.</title>
        <authorList>
            <person name="Jiang X."/>
            <person name="Peery A."/>
            <person name="Hall A.B."/>
            <person name="Sharma A."/>
            <person name="Chen X.G."/>
            <person name="Waterhouse R.M."/>
            <person name="Komissarov A."/>
            <person name="Riehle M.M."/>
            <person name="Shouche Y."/>
            <person name="Sharakhova M.V."/>
            <person name="Lawson D."/>
            <person name="Pakpour N."/>
            <person name="Arensburger P."/>
            <person name="Davidson V.L."/>
            <person name="Eiglmeier K."/>
            <person name="Emrich S."/>
            <person name="George P."/>
            <person name="Kennedy R.C."/>
            <person name="Mane S.P."/>
            <person name="Maslen G."/>
            <person name="Oringanje C."/>
            <person name="Qi Y."/>
            <person name="Settlage R."/>
            <person name="Tojo M."/>
            <person name="Tubio J.M."/>
            <person name="Unger M.F."/>
            <person name="Wang B."/>
            <person name="Vernick K.D."/>
            <person name="Ribeiro J.M."/>
            <person name="James A.A."/>
            <person name="Michel K."/>
            <person name="Riehle M.A."/>
            <person name="Luckhart S."/>
            <person name="Sharakhov I.V."/>
            <person name="Tu Z."/>
        </authorList>
    </citation>
    <scope>NUCLEOTIDE SEQUENCE [LARGE SCALE GENOMIC DNA]</scope>
    <source>
        <strain evidence="2">Indian</strain>
    </source>
</reference>
<dbReference type="STRING" id="30069.A0A182YT56"/>
<evidence type="ECO:0000313" key="1">
    <source>
        <dbReference type="EnsemblMetazoa" id="ASTEI11642-PA"/>
    </source>
</evidence>
<dbReference type="VEuPathDB" id="VectorBase:ASTEI20_036482"/>
<dbReference type="VEuPathDB" id="VectorBase:ASTE011771"/>
<keyword evidence="2" id="KW-1185">Reference proteome</keyword>
<dbReference type="EnsemblMetazoa" id="ASTEI11642-RA">
    <property type="protein sequence ID" value="ASTEI11642-PA"/>
    <property type="gene ID" value="ASTEI11642"/>
</dbReference>
<dbReference type="OMA" id="CHINALE"/>
<reference evidence="1" key="2">
    <citation type="submission" date="2020-05" db="UniProtKB">
        <authorList>
            <consortium name="EnsemblMetazoa"/>
        </authorList>
    </citation>
    <scope>IDENTIFICATION</scope>
    <source>
        <strain evidence="1">Indian</strain>
    </source>
</reference>
<organism evidence="1 2">
    <name type="scientific">Anopheles stephensi</name>
    <name type="common">Indo-Pakistan malaria mosquito</name>
    <dbReference type="NCBI Taxonomy" id="30069"/>
    <lineage>
        <taxon>Eukaryota</taxon>
        <taxon>Metazoa</taxon>
        <taxon>Ecdysozoa</taxon>
        <taxon>Arthropoda</taxon>
        <taxon>Hexapoda</taxon>
        <taxon>Insecta</taxon>
        <taxon>Pterygota</taxon>
        <taxon>Neoptera</taxon>
        <taxon>Endopterygota</taxon>
        <taxon>Diptera</taxon>
        <taxon>Nematocera</taxon>
        <taxon>Culicoidea</taxon>
        <taxon>Culicidae</taxon>
        <taxon>Anophelinae</taxon>
        <taxon>Anopheles</taxon>
    </lineage>
</organism>
<protein>
    <submittedName>
        <fullName evidence="1">Uncharacterized protein</fullName>
    </submittedName>
</protein>
<name>A0A182YT56_ANOST</name>
<evidence type="ECO:0000313" key="2">
    <source>
        <dbReference type="Proteomes" id="UP000076408"/>
    </source>
</evidence>
<dbReference type="InterPro" id="IPR005312">
    <property type="entry name" value="DUF1759"/>
</dbReference>
<sequence>MKLQYLLGTLKGDAARPFEHTSLTADNYAVTWKMLLKRYDNKRMLCREYYRRLHFLPSVDGTNVDDLASLVDEFTRNVNGLRKLDQPVDSWDVPLINILFLKLDSESLLAWERHSSTSPQDKYSELISFLQDRVRILRSTLNLERSKELVAITVAGVKHKSSAV</sequence>
<dbReference type="AlphaFoldDB" id="A0A182YT56"/>
<proteinExistence type="predicted"/>